<dbReference type="InterPro" id="IPR045339">
    <property type="entry name" value="DUF6534"/>
</dbReference>
<feature type="transmembrane region" description="Helical" evidence="1">
    <location>
        <begin position="92"/>
        <end position="111"/>
    </location>
</feature>
<keyword evidence="4" id="KW-1185">Reference proteome</keyword>
<keyword evidence="1" id="KW-0812">Transmembrane</keyword>
<dbReference type="Pfam" id="PF20152">
    <property type="entry name" value="DUF6534"/>
    <property type="match status" value="1"/>
</dbReference>
<evidence type="ECO:0000313" key="3">
    <source>
        <dbReference type="EMBL" id="CTR06043.1"/>
    </source>
</evidence>
<sequence>MAPVDLVRRSEQREIIALLLPQGIGSQVSLLLFGVYIVLHWNYVTSELYPRLSTSVKATLWAVFLFTTAYELVQAADTLYWLVTVNHTVEHIFNGVALDSVIPLVAAFVAVPVQCRLAIRAGALLRTRWIRWAFWSVVGVGIVTGFAGAVLMCATFLMYVVGTIENIAPLSYNNTVSIWLWASAFVDLAISVCLTITLSRRIQGFNDSTDSLLRKLIKVSLKTAAYTTLLAVGGAIVASAINDNDVNSAYAHFAFWFPLPPCYALSLYTTLTTRKTVQQHLSRAYAAAADPNSHRTSIPPRVALDLSALNSARSAQRSHDAVVSVRLDLDAEEKEEKEGVKVVRRMEERSDWMPSLGMAGGGTIHGLGDVEDVPFADLQLREAYRAV</sequence>
<feature type="transmembrane region" description="Helical" evidence="1">
    <location>
        <begin position="60"/>
        <end position="80"/>
    </location>
</feature>
<feature type="transmembrane region" description="Helical" evidence="1">
    <location>
        <begin position="178"/>
        <end position="198"/>
    </location>
</feature>
<evidence type="ECO:0000256" key="1">
    <source>
        <dbReference type="SAM" id="Phobius"/>
    </source>
</evidence>
<organism evidence="3 4">
    <name type="scientific">Rhodotorula toruloides</name>
    <name type="common">Yeast</name>
    <name type="synonym">Rhodosporidium toruloides</name>
    <dbReference type="NCBI Taxonomy" id="5286"/>
    <lineage>
        <taxon>Eukaryota</taxon>
        <taxon>Fungi</taxon>
        <taxon>Dikarya</taxon>
        <taxon>Basidiomycota</taxon>
        <taxon>Pucciniomycotina</taxon>
        <taxon>Microbotryomycetes</taxon>
        <taxon>Sporidiobolales</taxon>
        <taxon>Sporidiobolaceae</taxon>
        <taxon>Rhodotorula</taxon>
    </lineage>
</organism>
<name>A0A0K3CAX1_RHOTO</name>
<accession>A0A0K3CAX1</accession>
<keyword evidence="1" id="KW-0472">Membrane</keyword>
<feature type="domain" description="DUF6534" evidence="2">
    <location>
        <begin position="183"/>
        <end position="275"/>
    </location>
</feature>
<feature type="transmembrane region" description="Helical" evidence="1">
    <location>
        <begin position="253"/>
        <end position="271"/>
    </location>
</feature>
<gene>
    <name evidence="3" type="primary">FGENESH: predicted gene_3.355</name>
    <name evidence="3" type="ORF">BN2166_0019040</name>
</gene>
<proteinExistence type="predicted"/>
<dbReference type="Proteomes" id="UP000199069">
    <property type="component" value="Unassembled WGS sequence"/>
</dbReference>
<feature type="transmembrane region" description="Helical" evidence="1">
    <location>
        <begin position="132"/>
        <end position="158"/>
    </location>
</feature>
<evidence type="ECO:0000313" key="4">
    <source>
        <dbReference type="Proteomes" id="UP000199069"/>
    </source>
</evidence>
<dbReference type="OMA" id="ISWASCI"/>
<reference evidence="3 4" key="1">
    <citation type="submission" date="2015-07" db="EMBL/GenBank/DDBJ databases">
        <authorList>
            <person name="Cajimat M.N.B."/>
            <person name="Milazzo M.L."/>
            <person name="Fulhorst C.F."/>
        </authorList>
    </citation>
    <scope>NUCLEOTIDE SEQUENCE [LARGE SCALE GENOMIC DNA]</scope>
    <source>
        <strain evidence="3">Single colony</strain>
    </source>
</reference>
<dbReference type="AlphaFoldDB" id="A0A0K3CAX1"/>
<dbReference type="PANTHER" id="PTHR40465">
    <property type="entry name" value="CHROMOSOME 1, WHOLE GENOME SHOTGUN SEQUENCE"/>
    <property type="match status" value="1"/>
</dbReference>
<keyword evidence="1" id="KW-1133">Transmembrane helix</keyword>
<dbReference type="PANTHER" id="PTHR40465:SF1">
    <property type="entry name" value="DUF6534 DOMAIN-CONTAINING PROTEIN"/>
    <property type="match status" value="1"/>
</dbReference>
<evidence type="ECO:0000259" key="2">
    <source>
        <dbReference type="Pfam" id="PF20152"/>
    </source>
</evidence>
<feature type="transmembrane region" description="Helical" evidence="1">
    <location>
        <begin position="15"/>
        <end position="39"/>
    </location>
</feature>
<protein>
    <recommendedName>
        <fullName evidence="2">DUF6534 domain-containing protein</fullName>
    </recommendedName>
</protein>
<dbReference type="EMBL" id="CWKI01000003">
    <property type="protein sequence ID" value="CTR06043.1"/>
    <property type="molecule type" value="Genomic_DNA"/>
</dbReference>
<feature type="transmembrane region" description="Helical" evidence="1">
    <location>
        <begin position="219"/>
        <end position="241"/>
    </location>
</feature>